<evidence type="ECO:0000313" key="2">
    <source>
        <dbReference type="EMBL" id="URE30092.1"/>
    </source>
</evidence>
<sequence>MVVRSNSPSLPINSPRSPPAFLLPPSLLSLLPCHGKRSHRCEEALAAHAGQRQAVVVAATAGGDAARGAGHRARPHRRRRPPLAQGHRLHQPPRHHEFHAAAVRDGVAHHARRPGVRRGTRRRRGRRDPDPEPPRAAGGARVPAADAEGGRPSPPRAAPAGARRPLLRRPPLPLPPIPPPPLSILVPLRMIAQPSHCIHQPLIRRRIAKRFDMHSPERKITIQIEKEMSITSNSSSFLCLFLISLNLQLLCDLICAGAISVASHLGQTRLRRCPPIRPLPPPVSCSWKTILVL</sequence>
<name>A0A9E7HH92_9LILI</name>
<keyword evidence="3" id="KW-1185">Reference proteome</keyword>
<feature type="compositionally biased region" description="Basic residues" evidence="1">
    <location>
        <begin position="69"/>
        <end position="93"/>
    </location>
</feature>
<feature type="compositionally biased region" description="Basic residues" evidence="1">
    <location>
        <begin position="109"/>
        <end position="126"/>
    </location>
</feature>
<organism evidence="2 3">
    <name type="scientific">Musa troglodytarum</name>
    <name type="common">fe'i banana</name>
    <dbReference type="NCBI Taxonomy" id="320322"/>
    <lineage>
        <taxon>Eukaryota</taxon>
        <taxon>Viridiplantae</taxon>
        <taxon>Streptophyta</taxon>
        <taxon>Embryophyta</taxon>
        <taxon>Tracheophyta</taxon>
        <taxon>Spermatophyta</taxon>
        <taxon>Magnoliopsida</taxon>
        <taxon>Liliopsida</taxon>
        <taxon>Zingiberales</taxon>
        <taxon>Musaceae</taxon>
        <taxon>Musa</taxon>
    </lineage>
</organism>
<evidence type="ECO:0000256" key="1">
    <source>
        <dbReference type="SAM" id="MobiDB-lite"/>
    </source>
</evidence>
<reference evidence="2" key="1">
    <citation type="submission" date="2022-05" db="EMBL/GenBank/DDBJ databases">
        <title>The Musa troglodytarum L. genome provides insights into the mechanism of non-climacteric behaviour and enrichment of carotenoids.</title>
        <authorList>
            <person name="Wang J."/>
        </authorList>
    </citation>
    <scope>NUCLEOTIDE SEQUENCE</scope>
    <source>
        <tissue evidence="2">Leaf</tissue>
    </source>
</reference>
<dbReference type="EMBL" id="CP097510">
    <property type="protein sequence ID" value="URE30092.1"/>
    <property type="molecule type" value="Genomic_DNA"/>
</dbReference>
<dbReference type="Proteomes" id="UP001055439">
    <property type="component" value="Chromosome 8"/>
</dbReference>
<protein>
    <submittedName>
        <fullName evidence="2">Uncharacterized protein</fullName>
    </submittedName>
</protein>
<proteinExistence type="predicted"/>
<evidence type="ECO:0000313" key="3">
    <source>
        <dbReference type="Proteomes" id="UP001055439"/>
    </source>
</evidence>
<accession>A0A9E7HH92</accession>
<gene>
    <name evidence="2" type="ORF">MUK42_06170</name>
</gene>
<feature type="compositionally biased region" description="Low complexity" evidence="1">
    <location>
        <begin position="135"/>
        <end position="151"/>
    </location>
</feature>
<dbReference type="AlphaFoldDB" id="A0A9E7HH92"/>
<feature type="region of interest" description="Disordered" evidence="1">
    <location>
        <begin position="62"/>
        <end position="174"/>
    </location>
</feature>